<comment type="caution">
    <text evidence="1">The sequence shown here is derived from an EMBL/GenBank/DDBJ whole genome shotgun (WGS) entry which is preliminary data.</text>
</comment>
<dbReference type="Proteomes" id="UP001159363">
    <property type="component" value="Chromosome 2"/>
</dbReference>
<reference evidence="1 2" key="1">
    <citation type="submission" date="2023-02" db="EMBL/GenBank/DDBJ databases">
        <title>LHISI_Scaffold_Assembly.</title>
        <authorList>
            <person name="Stuart O.P."/>
            <person name="Cleave R."/>
            <person name="Magrath M.J.L."/>
            <person name="Mikheyev A.S."/>
        </authorList>
    </citation>
    <scope>NUCLEOTIDE SEQUENCE [LARGE SCALE GENOMIC DNA]</scope>
    <source>
        <strain evidence="1">Daus_M_001</strain>
        <tissue evidence="1">Leg muscle</tissue>
    </source>
</reference>
<keyword evidence="2" id="KW-1185">Reference proteome</keyword>
<proteinExistence type="predicted"/>
<dbReference type="PANTHER" id="PTHR46880">
    <property type="entry name" value="RAS-ASSOCIATING DOMAIN-CONTAINING PROTEIN"/>
    <property type="match status" value="1"/>
</dbReference>
<accession>A0ABQ9IAY8</accession>
<feature type="non-terminal residue" evidence="1">
    <location>
        <position position="343"/>
    </location>
</feature>
<dbReference type="PANTHER" id="PTHR46880:SF5">
    <property type="entry name" value="DUF4371 DOMAIN-CONTAINING PROTEIN"/>
    <property type="match status" value="1"/>
</dbReference>
<gene>
    <name evidence="1" type="ORF">PR048_006423</name>
</gene>
<evidence type="ECO:0000313" key="2">
    <source>
        <dbReference type="Proteomes" id="UP001159363"/>
    </source>
</evidence>
<evidence type="ECO:0000313" key="1">
    <source>
        <dbReference type="EMBL" id="KAJ8893822.1"/>
    </source>
</evidence>
<organism evidence="1 2">
    <name type="scientific">Dryococelus australis</name>
    <dbReference type="NCBI Taxonomy" id="614101"/>
    <lineage>
        <taxon>Eukaryota</taxon>
        <taxon>Metazoa</taxon>
        <taxon>Ecdysozoa</taxon>
        <taxon>Arthropoda</taxon>
        <taxon>Hexapoda</taxon>
        <taxon>Insecta</taxon>
        <taxon>Pterygota</taxon>
        <taxon>Neoptera</taxon>
        <taxon>Polyneoptera</taxon>
        <taxon>Phasmatodea</taxon>
        <taxon>Verophasmatodea</taxon>
        <taxon>Anareolatae</taxon>
        <taxon>Phasmatidae</taxon>
        <taxon>Eurycanthinae</taxon>
        <taxon>Dryococelus</taxon>
    </lineage>
</organism>
<sequence>MLTEFGVENLRKKKSVGFLADGIPVNFGHIHDVPAGLKKLCPWLLAIHCLSHRLKLSEKCYIHSIQEVLVTFTVSRATSLSRVTLVPTSRVQGVRWISHKKKCLNVLSGNWATGNNSHAAKLSGIVKTIKSAKFVAWVFTTDGHFGDALSELLKPNAKMEEDGSLTKQGIYLSHCSSIDTFKDKYNDILTQLLDLVHKRFSDLHENDFVKFGIKILHDKMRLTDEENLCIYGNEEINFLCTNCKEVLEEKCITADGVCEEWKYFKTFWLSNLRHTIVCKNYKKLPNFVHIICILRHFPVSISKVEIKKNFSSKKATENCLTKKPCHPDTTPYGPRPCTSKANN</sequence>
<dbReference type="EMBL" id="JARBHB010000002">
    <property type="protein sequence ID" value="KAJ8893822.1"/>
    <property type="molecule type" value="Genomic_DNA"/>
</dbReference>
<name>A0ABQ9IAY8_9NEOP</name>
<protein>
    <submittedName>
        <fullName evidence="1">Uncharacterized protein</fullName>
    </submittedName>
</protein>